<dbReference type="GeneID" id="92500878"/>
<name>A0A059DXL8_9PROT</name>
<dbReference type="GO" id="GO:0016747">
    <property type="term" value="F:acyltransferase activity, transferring groups other than amino-acyl groups"/>
    <property type="evidence" value="ECO:0007669"/>
    <property type="project" value="InterPro"/>
</dbReference>
<sequence length="207" mass="23606">MNSVSAQIKLKNLSDCREKFDEAFEIYEISLPASERKSRTEVLSLLDRKDYRLTIAELESHVVGISIVYVSRFFPISLLDYMATSEACRNTGIGKSMFVHTLATSADRLMFVEVEAEHGSAGEREMQRRRQAWYARLGCRKVDDIAYHMPQLNDAPPPPLNLLYHPNGTETDPTRSQLRSWISDVYSGVYGLDNCEEEIEAMFLRAS</sequence>
<feature type="domain" description="N-acetyltransferase" evidence="1">
    <location>
        <begin position="8"/>
        <end position="154"/>
    </location>
</feature>
<dbReference type="EMBL" id="AWFH01000062">
    <property type="protein sequence ID" value="KCZ58113.1"/>
    <property type="molecule type" value="Genomic_DNA"/>
</dbReference>
<organism evidence="2 3">
    <name type="scientific">Hyphomonas atlantica</name>
    <dbReference type="NCBI Taxonomy" id="1280948"/>
    <lineage>
        <taxon>Bacteria</taxon>
        <taxon>Pseudomonadati</taxon>
        <taxon>Pseudomonadota</taxon>
        <taxon>Alphaproteobacteria</taxon>
        <taxon>Hyphomonadales</taxon>
        <taxon>Hyphomonadaceae</taxon>
        <taxon>Hyphomonas</taxon>
    </lineage>
</organism>
<dbReference type="PATRIC" id="fig|1280948.3.peg.3409"/>
<dbReference type="RefSeq" id="WP_035555326.1">
    <property type="nucleotide sequence ID" value="NZ_CAXEMP010000281.1"/>
</dbReference>
<dbReference type="InterPro" id="IPR000182">
    <property type="entry name" value="GNAT_dom"/>
</dbReference>
<keyword evidence="3" id="KW-1185">Reference proteome</keyword>
<dbReference type="InterPro" id="IPR016181">
    <property type="entry name" value="Acyl_CoA_acyltransferase"/>
</dbReference>
<dbReference type="Gene3D" id="3.40.630.30">
    <property type="match status" value="1"/>
</dbReference>
<reference evidence="2 3" key="1">
    <citation type="journal article" date="2014" name="Antonie Van Leeuwenhoek">
        <title>Hyphomonas beringensis sp. nov. and Hyphomonas chukchiensis sp. nov., isolated from surface seawater of the Bering Sea and Chukchi Sea.</title>
        <authorList>
            <person name="Li C."/>
            <person name="Lai Q."/>
            <person name="Li G."/>
            <person name="Dong C."/>
            <person name="Wang J."/>
            <person name="Liao Y."/>
            <person name="Shao Z."/>
        </authorList>
    </citation>
    <scope>NUCLEOTIDE SEQUENCE [LARGE SCALE GENOMIC DNA]</scope>
    <source>
        <strain evidence="2 3">22II1-22F38</strain>
    </source>
</reference>
<evidence type="ECO:0000259" key="1">
    <source>
        <dbReference type="PROSITE" id="PS51186"/>
    </source>
</evidence>
<protein>
    <recommendedName>
        <fullName evidence="1">N-acetyltransferase domain-containing protein</fullName>
    </recommendedName>
</protein>
<dbReference type="Proteomes" id="UP000024547">
    <property type="component" value="Unassembled WGS sequence"/>
</dbReference>
<evidence type="ECO:0000313" key="3">
    <source>
        <dbReference type="Proteomes" id="UP000024547"/>
    </source>
</evidence>
<dbReference type="AlphaFoldDB" id="A0A059DXL8"/>
<dbReference type="PROSITE" id="PS51186">
    <property type="entry name" value="GNAT"/>
    <property type="match status" value="1"/>
</dbReference>
<dbReference type="eggNOG" id="COG0456">
    <property type="taxonomic scope" value="Bacteria"/>
</dbReference>
<proteinExistence type="predicted"/>
<comment type="caution">
    <text evidence="2">The sequence shown here is derived from an EMBL/GenBank/DDBJ whole genome shotgun (WGS) entry which is preliminary data.</text>
</comment>
<accession>A0A059DXL8</accession>
<gene>
    <name evidence="2" type="ORF">HY36_11440</name>
</gene>
<dbReference type="STRING" id="1280948.HY36_11440"/>
<evidence type="ECO:0000313" key="2">
    <source>
        <dbReference type="EMBL" id="KCZ58113.1"/>
    </source>
</evidence>
<dbReference type="SUPFAM" id="SSF55729">
    <property type="entry name" value="Acyl-CoA N-acyltransferases (Nat)"/>
    <property type="match status" value="1"/>
</dbReference>